<dbReference type="Pfam" id="PF08241">
    <property type="entry name" value="Methyltransf_11"/>
    <property type="match status" value="1"/>
</dbReference>
<dbReference type="Proteomes" id="UP000184363">
    <property type="component" value="Unassembled WGS sequence"/>
</dbReference>
<protein>
    <submittedName>
        <fullName evidence="3">Methyltransferase domain-containing protein</fullName>
    </submittedName>
</protein>
<feature type="transmembrane region" description="Helical" evidence="1">
    <location>
        <begin position="25"/>
        <end position="42"/>
    </location>
</feature>
<keyword evidence="1" id="KW-0472">Membrane</keyword>
<dbReference type="SUPFAM" id="SSF53335">
    <property type="entry name" value="S-adenosyl-L-methionine-dependent methyltransferases"/>
    <property type="match status" value="1"/>
</dbReference>
<keyword evidence="3" id="KW-0489">Methyltransferase</keyword>
<dbReference type="GO" id="GO:0032259">
    <property type="term" value="P:methylation"/>
    <property type="evidence" value="ECO:0007669"/>
    <property type="project" value="UniProtKB-KW"/>
</dbReference>
<keyword evidence="4" id="KW-1185">Reference proteome</keyword>
<reference evidence="3 4" key="1">
    <citation type="submission" date="2016-11" db="EMBL/GenBank/DDBJ databases">
        <authorList>
            <person name="Jaros S."/>
            <person name="Januszkiewicz K."/>
            <person name="Wedrychowicz H."/>
        </authorList>
    </citation>
    <scope>NUCLEOTIDE SEQUENCE [LARGE SCALE GENOMIC DNA]</scope>
    <source>
        <strain evidence="3 4">DSM 43832</strain>
    </source>
</reference>
<feature type="domain" description="Methyltransferase type 11" evidence="2">
    <location>
        <begin position="67"/>
        <end position="176"/>
    </location>
</feature>
<keyword evidence="1" id="KW-1133">Transmembrane helix</keyword>
<dbReference type="AlphaFoldDB" id="A0A1M6QJQ5"/>
<dbReference type="Gene3D" id="3.40.50.150">
    <property type="entry name" value="Vaccinia Virus protein VP39"/>
    <property type="match status" value="1"/>
</dbReference>
<evidence type="ECO:0000313" key="3">
    <source>
        <dbReference type="EMBL" id="SHK20247.1"/>
    </source>
</evidence>
<evidence type="ECO:0000256" key="1">
    <source>
        <dbReference type="SAM" id="Phobius"/>
    </source>
</evidence>
<accession>A0A1M6QJQ5</accession>
<evidence type="ECO:0000259" key="2">
    <source>
        <dbReference type="Pfam" id="PF08241"/>
    </source>
</evidence>
<evidence type="ECO:0000313" key="4">
    <source>
        <dbReference type="Proteomes" id="UP000184363"/>
    </source>
</evidence>
<dbReference type="OrthoDB" id="9769602at2"/>
<dbReference type="EMBL" id="FRAP01000003">
    <property type="protein sequence ID" value="SHK20247.1"/>
    <property type="molecule type" value="Genomic_DNA"/>
</dbReference>
<dbReference type="PANTHER" id="PTHR45277:SF1">
    <property type="entry name" value="EXPRESSED PROTEIN"/>
    <property type="match status" value="1"/>
</dbReference>
<dbReference type="PANTHER" id="PTHR45277">
    <property type="entry name" value="EXPRESSED PROTEIN"/>
    <property type="match status" value="1"/>
</dbReference>
<organism evidence="3 4">
    <name type="scientific">Pseudonocardia thermophila</name>
    <dbReference type="NCBI Taxonomy" id="1848"/>
    <lineage>
        <taxon>Bacteria</taxon>
        <taxon>Bacillati</taxon>
        <taxon>Actinomycetota</taxon>
        <taxon>Actinomycetes</taxon>
        <taxon>Pseudonocardiales</taxon>
        <taxon>Pseudonocardiaceae</taxon>
        <taxon>Pseudonocardia</taxon>
    </lineage>
</organism>
<proteinExistence type="predicted"/>
<gene>
    <name evidence="3" type="ORF">SAMN05443637_103357</name>
</gene>
<dbReference type="InterPro" id="IPR013216">
    <property type="entry name" value="Methyltransf_11"/>
</dbReference>
<dbReference type="GO" id="GO:0008757">
    <property type="term" value="F:S-adenosylmethionine-dependent methyltransferase activity"/>
    <property type="evidence" value="ECO:0007669"/>
    <property type="project" value="InterPro"/>
</dbReference>
<dbReference type="CDD" id="cd02440">
    <property type="entry name" value="AdoMet_MTases"/>
    <property type="match status" value="1"/>
</dbReference>
<dbReference type="STRING" id="1848.SAMN05443637_103357"/>
<dbReference type="InterPro" id="IPR029063">
    <property type="entry name" value="SAM-dependent_MTases_sf"/>
</dbReference>
<keyword evidence="1" id="KW-0812">Transmembrane</keyword>
<name>A0A1M6QJQ5_PSETH</name>
<keyword evidence="3" id="KW-0808">Transferase</keyword>
<sequence length="223" mass="23459">MLGLGAAAVVPAVTGFPVRALRAWWALMAALLLGSAASYLYTTRRGKFAVWADVLDELGLRGDEQVLDLGCGRGAVLLAAAQRLHAGGRAVGVDLWRSVDQSGNLEAATAANARAEGVADRVELRTADLTDLPFRDGEFDVVLSSLAIHNIPTADGRASAVAEAVRVLRPGGRLAIADIQHVPAYADQLRHLGLAPQVRPLGPRAWYGGPWMATSLVTATRPA</sequence>